<sequence length="341" mass="38248">MNNQEFFHALKLVIVCMMWYASSASGNVIGKLVLNEFPYPMTMTMVQLSSAALYLGPILSLLGVPKTGEISRRYYLTMIIPLAFGKFISSVSSHIMKATLPLFTVILMRLCFKEKQTLPVYFSLLPIIGGVCIATVTEISFDLIGLLSALFATLGFSLQTIFSKKIQHDNKLMAVLLIMLDGLFNMLQNVFAFTVLAMVNPLSYAVANATKRVVIIGASLMLLRNPVSTSNVMGMLVAVFGVLLYNWAKYYQRLQSERERVLPYIQSDSDLQSLVHTHETLPHSKTEINLNKNGVVYNNVFLENLPQYEHVTLIPVPANQYESRQNNEELHSRGSHSVFHV</sequence>
<feature type="domain" description="Sugar phosphate transporter" evidence="6">
    <location>
        <begin position="175"/>
        <end position="246"/>
    </location>
</feature>
<gene>
    <name evidence="7" type="ORF">MAR_037133</name>
</gene>
<dbReference type="EMBL" id="CP111024">
    <property type="protein sequence ID" value="WAR23464.1"/>
    <property type="molecule type" value="Genomic_DNA"/>
</dbReference>
<evidence type="ECO:0000313" key="7">
    <source>
        <dbReference type="EMBL" id="WAR23464.1"/>
    </source>
</evidence>
<evidence type="ECO:0000256" key="4">
    <source>
        <dbReference type="ARBA" id="ARBA00023136"/>
    </source>
</evidence>
<keyword evidence="8" id="KW-1185">Reference proteome</keyword>
<feature type="transmembrane region" description="Helical" evidence="5">
    <location>
        <begin position="12"/>
        <end position="33"/>
    </location>
</feature>
<feature type="domain" description="Sugar phosphate transporter" evidence="6">
    <location>
        <begin position="11"/>
        <end position="171"/>
    </location>
</feature>
<dbReference type="PANTHER" id="PTHR11132">
    <property type="entry name" value="SOLUTE CARRIER FAMILY 35"/>
    <property type="match status" value="1"/>
</dbReference>
<dbReference type="Pfam" id="PF03151">
    <property type="entry name" value="TPT"/>
    <property type="match status" value="2"/>
</dbReference>
<protein>
    <submittedName>
        <fullName evidence="7">S35E1-like protein</fullName>
    </submittedName>
</protein>
<evidence type="ECO:0000256" key="2">
    <source>
        <dbReference type="ARBA" id="ARBA00022692"/>
    </source>
</evidence>
<evidence type="ECO:0000256" key="1">
    <source>
        <dbReference type="ARBA" id="ARBA00004141"/>
    </source>
</evidence>
<feature type="transmembrane region" description="Helical" evidence="5">
    <location>
        <begin position="119"/>
        <end position="137"/>
    </location>
</feature>
<evidence type="ECO:0000313" key="8">
    <source>
        <dbReference type="Proteomes" id="UP001164746"/>
    </source>
</evidence>
<reference evidence="7" key="1">
    <citation type="submission" date="2022-11" db="EMBL/GenBank/DDBJ databases">
        <title>Centuries of genome instability and evolution in soft-shell clam transmissible cancer (bioRxiv).</title>
        <authorList>
            <person name="Hart S.F.M."/>
            <person name="Yonemitsu M.A."/>
            <person name="Giersch R.M."/>
            <person name="Beal B.F."/>
            <person name="Arriagada G."/>
            <person name="Davis B.W."/>
            <person name="Ostrander E.A."/>
            <person name="Goff S.P."/>
            <person name="Metzger M.J."/>
        </authorList>
    </citation>
    <scope>NUCLEOTIDE SEQUENCE</scope>
    <source>
        <strain evidence="7">MELC-2E11</strain>
        <tissue evidence="7">Siphon/mantle</tissue>
    </source>
</reference>
<evidence type="ECO:0000259" key="6">
    <source>
        <dbReference type="Pfam" id="PF03151"/>
    </source>
</evidence>
<evidence type="ECO:0000256" key="3">
    <source>
        <dbReference type="ARBA" id="ARBA00022989"/>
    </source>
</evidence>
<dbReference type="SUPFAM" id="SSF103481">
    <property type="entry name" value="Multidrug resistance efflux transporter EmrE"/>
    <property type="match status" value="1"/>
</dbReference>
<feature type="transmembrane region" description="Helical" evidence="5">
    <location>
        <begin position="174"/>
        <end position="199"/>
    </location>
</feature>
<accession>A0ABY7FRI1</accession>
<dbReference type="InterPro" id="IPR050186">
    <property type="entry name" value="TPT_transporter"/>
</dbReference>
<organism evidence="7 8">
    <name type="scientific">Mya arenaria</name>
    <name type="common">Soft-shell clam</name>
    <dbReference type="NCBI Taxonomy" id="6604"/>
    <lineage>
        <taxon>Eukaryota</taxon>
        <taxon>Metazoa</taxon>
        <taxon>Spiralia</taxon>
        <taxon>Lophotrochozoa</taxon>
        <taxon>Mollusca</taxon>
        <taxon>Bivalvia</taxon>
        <taxon>Autobranchia</taxon>
        <taxon>Heteroconchia</taxon>
        <taxon>Euheterodonta</taxon>
        <taxon>Imparidentia</taxon>
        <taxon>Neoheterodontei</taxon>
        <taxon>Myida</taxon>
        <taxon>Myoidea</taxon>
        <taxon>Myidae</taxon>
        <taxon>Mya</taxon>
    </lineage>
</organism>
<keyword evidence="4 5" id="KW-0472">Membrane</keyword>
<feature type="transmembrane region" description="Helical" evidence="5">
    <location>
        <begin position="143"/>
        <end position="162"/>
    </location>
</feature>
<keyword evidence="2 5" id="KW-0812">Transmembrane</keyword>
<keyword evidence="3 5" id="KW-1133">Transmembrane helix</keyword>
<dbReference type="Proteomes" id="UP001164746">
    <property type="component" value="Chromosome 13"/>
</dbReference>
<feature type="transmembrane region" description="Helical" evidence="5">
    <location>
        <begin position="230"/>
        <end position="248"/>
    </location>
</feature>
<evidence type="ECO:0000256" key="5">
    <source>
        <dbReference type="SAM" id="Phobius"/>
    </source>
</evidence>
<feature type="transmembrane region" description="Helical" evidence="5">
    <location>
        <begin position="39"/>
        <end position="62"/>
    </location>
</feature>
<comment type="subcellular location">
    <subcellularLocation>
        <location evidence="1">Membrane</location>
        <topology evidence="1">Multi-pass membrane protein</topology>
    </subcellularLocation>
</comment>
<dbReference type="InterPro" id="IPR004853">
    <property type="entry name" value="Sugar_P_trans_dom"/>
</dbReference>
<dbReference type="InterPro" id="IPR037185">
    <property type="entry name" value="EmrE-like"/>
</dbReference>
<proteinExistence type="predicted"/>
<name>A0ABY7FRI1_MYAAR</name>